<organism evidence="1 2">
    <name type="scientific">Streptomyces paromomycinus</name>
    <name type="common">Streptomyces rimosus subsp. paromomycinus</name>
    <dbReference type="NCBI Taxonomy" id="92743"/>
    <lineage>
        <taxon>Bacteria</taxon>
        <taxon>Bacillati</taxon>
        <taxon>Actinomycetota</taxon>
        <taxon>Actinomycetes</taxon>
        <taxon>Kitasatosporales</taxon>
        <taxon>Streptomycetaceae</taxon>
        <taxon>Streptomyces</taxon>
    </lineage>
</organism>
<keyword evidence="2" id="KW-1185">Reference proteome</keyword>
<evidence type="ECO:0000313" key="1">
    <source>
        <dbReference type="EMBL" id="GCD44381.1"/>
    </source>
</evidence>
<name>A0A401W519_STREY</name>
<dbReference type="AlphaFoldDB" id="A0A401W519"/>
<gene>
    <name evidence="1" type="ORF">GKJPGBOP_04077</name>
</gene>
<dbReference type="Pfam" id="PF24585">
    <property type="entry name" value="YunG"/>
    <property type="match status" value="1"/>
</dbReference>
<accession>A0A401W519</accession>
<dbReference type="InterPro" id="IPR056238">
    <property type="entry name" value="YunG-like"/>
</dbReference>
<evidence type="ECO:0000313" key="2">
    <source>
        <dbReference type="Proteomes" id="UP000286746"/>
    </source>
</evidence>
<dbReference type="EMBL" id="BHZD01000001">
    <property type="protein sequence ID" value="GCD44381.1"/>
    <property type="molecule type" value="Genomic_DNA"/>
</dbReference>
<sequence>MLHPMIPLTLTDITQAIRSGWAADTCSADDHERSPWTADNPAWGQCDITALVVHDFFGGELLVGEVYLDGEQHNYHWWNRLPSGIEIDLTYEQFKRGQVVSGSRAVPRPVGRPPRRGDEYELLRGRVWQALGRTPA</sequence>
<reference evidence="1 2" key="1">
    <citation type="submission" date="2018-11" db="EMBL/GenBank/DDBJ databases">
        <title>Whole genome sequence of Streptomyces paromomycinus NBRC 15454(T).</title>
        <authorList>
            <person name="Komaki H."/>
            <person name="Tamura T."/>
        </authorList>
    </citation>
    <scope>NUCLEOTIDE SEQUENCE [LARGE SCALE GENOMIC DNA]</scope>
    <source>
        <strain evidence="1 2">NBRC 15454</strain>
    </source>
</reference>
<dbReference type="Proteomes" id="UP000286746">
    <property type="component" value="Unassembled WGS sequence"/>
</dbReference>
<proteinExistence type="predicted"/>
<comment type="caution">
    <text evidence="1">The sequence shown here is derived from an EMBL/GenBank/DDBJ whole genome shotgun (WGS) entry which is preliminary data.</text>
</comment>
<protein>
    <submittedName>
        <fullName evidence="1">Uncharacterized protein</fullName>
    </submittedName>
</protein>